<gene>
    <name evidence="1" type="ORF">QAD02_020495</name>
</gene>
<reference evidence="1" key="1">
    <citation type="submission" date="2023-04" db="EMBL/GenBank/DDBJ databases">
        <title>A chromosome-level genome assembly of the parasitoid wasp Eretmocerus hayati.</title>
        <authorList>
            <person name="Zhong Y."/>
            <person name="Liu S."/>
            <person name="Liu Y."/>
        </authorList>
    </citation>
    <scope>NUCLEOTIDE SEQUENCE</scope>
    <source>
        <strain evidence="1">ZJU_SS_LIU_2023</strain>
    </source>
</reference>
<proteinExistence type="predicted"/>
<sequence length="564" mass="62403">MSCYCVIEICEAKNNPAWDSPYVLVPLSFFKPEAVGHTVVYYPTPPYTYDLTAKVKDLVLRQAPPDKSWGEKECKMWNVAVTYEVGVQMLKSMKATKKTKKRKTTTNAEVKQIQPLAKVVRRIMNRSSQPEVISQAQAQGVVDQPMLVQPQHISQAQAQGVFAQPMLVQPQHISQAQAQGVVAQPMLVQPQGDTSQVLLDISNLESPNNESYPATSLRRDEVQANNDNDNSLSVDMMKQVLFSVPTQPCTQHQSQPQGSGSPTPVSTTGNHSIADMSIVMSDQEDGFNASNMSGSTEPGSLNLTPLNFREEIVTSSPQTPSAQGGDEYVLVRKKQLDDLENRLSHIIESKISNIVGKAVEQKTKPRFDEMHNKFREVLVLLAENHPNNDILTYDMFKNLHKEVVLPLHTYKDFTKFEALVQKNSKNVTTDMKKFITTTTSSTPDAQDNLKAVLGRFMDNEVLVLFTASKGNKLKSSSETKKPILKKTAFCSCLLDSFFAVYNTGGEQKLPEAIFYRALGTLINGARTFLGGDVVAALEAQLSVTNSASVNEDVENDDENSMDDS</sequence>
<evidence type="ECO:0000313" key="2">
    <source>
        <dbReference type="Proteomes" id="UP001239111"/>
    </source>
</evidence>
<keyword evidence="2" id="KW-1185">Reference proteome</keyword>
<name>A0ACC2PQS6_9HYME</name>
<accession>A0ACC2PQS6</accession>
<protein>
    <submittedName>
        <fullName evidence="1">Uncharacterized protein</fullName>
    </submittedName>
</protein>
<dbReference type="EMBL" id="CM056741">
    <property type="protein sequence ID" value="KAJ8684702.1"/>
    <property type="molecule type" value="Genomic_DNA"/>
</dbReference>
<evidence type="ECO:0000313" key="1">
    <source>
        <dbReference type="EMBL" id="KAJ8684702.1"/>
    </source>
</evidence>
<comment type="caution">
    <text evidence="1">The sequence shown here is derived from an EMBL/GenBank/DDBJ whole genome shotgun (WGS) entry which is preliminary data.</text>
</comment>
<organism evidence="1 2">
    <name type="scientific">Eretmocerus hayati</name>
    <dbReference type="NCBI Taxonomy" id="131215"/>
    <lineage>
        <taxon>Eukaryota</taxon>
        <taxon>Metazoa</taxon>
        <taxon>Ecdysozoa</taxon>
        <taxon>Arthropoda</taxon>
        <taxon>Hexapoda</taxon>
        <taxon>Insecta</taxon>
        <taxon>Pterygota</taxon>
        <taxon>Neoptera</taxon>
        <taxon>Endopterygota</taxon>
        <taxon>Hymenoptera</taxon>
        <taxon>Apocrita</taxon>
        <taxon>Proctotrupomorpha</taxon>
        <taxon>Chalcidoidea</taxon>
        <taxon>Aphelinidae</taxon>
        <taxon>Aphelininae</taxon>
        <taxon>Eretmocerus</taxon>
    </lineage>
</organism>
<dbReference type="Proteomes" id="UP001239111">
    <property type="component" value="Chromosome 1"/>
</dbReference>